<dbReference type="PANTHER" id="PTHR23407">
    <property type="entry name" value="ATPASE INHIBITOR/5-FORMYLTETRAHYDROFOLATE CYCLO-LIGASE"/>
    <property type="match status" value="1"/>
</dbReference>
<organism evidence="7 8">
    <name type="scientific">Babjeviella inositovora NRRL Y-12698</name>
    <dbReference type="NCBI Taxonomy" id="984486"/>
    <lineage>
        <taxon>Eukaryota</taxon>
        <taxon>Fungi</taxon>
        <taxon>Dikarya</taxon>
        <taxon>Ascomycota</taxon>
        <taxon>Saccharomycotina</taxon>
        <taxon>Pichiomycetes</taxon>
        <taxon>Serinales incertae sedis</taxon>
        <taxon>Babjeviella</taxon>
    </lineage>
</organism>
<keyword evidence="3 6" id="KW-0067">ATP-binding</keyword>
<name>A0A1E3QP86_9ASCO</name>
<protein>
    <recommendedName>
        <fullName evidence="5">5-formyltetrahydrofolate cyclo-ligase</fullName>
        <ecNumber evidence="5">6.3.3.2</ecNumber>
    </recommendedName>
</protein>
<reference evidence="8" key="1">
    <citation type="submission" date="2016-05" db="EMBL/GenBank/DDBJ databases">
        <title>Comparative genomics of biotechnologically important yeasts.</title>
        <authorList>
            <consortium name="DOE Joint Genome Institute"/>
            <person name="Riley R."/>
            <person name="Haridas S."/>
            <person name="Wolfe K.H."/>
            <person name="Lopes M.R."/>
            <person name="Hittinger C.T."/>
            <person name="Goker M."/>
            <person name="Salamov A."/>
            <person name="Wisecaver J."/>
            <person name="Long T.M."/>
            <person name="Aerts A.L."/>
            <person name="Barry K."/>
            <person name="Choi C."/>
            <person name="Clum A."/>
            <person name="Coughlan A.Y."/>
            <person name="Deshpande S."/>
            <person name="Douglass A.P."/>
            <person name="Hanson S.J."/>
            <person name="Klenk H.-P."/>
            <person name="Labutti K."/>
            <person name="Lapidus A."/>
            <person name="Lindquist E."/>
            <person name="Lipzen A."/>
            <person name="Meier-Kolthoff J.P."/>
            <person name="Ohm R.A."/>
            <person name="Otillar R.P."/>
            <person name="Pangilinan J."/>
            <person name="Peng Y."/>
            <person name="Rokas A."/>
            <person name="Rosa C.A."/>
            <person name="Scheuner C."/>
            <person name="Sibirny A.A."/>
            <person name="Slot J.C."/>
            <person name="Stielow J.B."/>
            <person name="Sun H."/>
            <person name="Kurtzman C.P."/>
            <person name="Blackwell M."/>
            <person name="Grigoriev I.V."/>
            <person name="Jeffries T.W."/>
        </authorList>
    </citation>
    <scope>NUCLEOTIDE SEQUENCE [LARGE SCALE GENOMIC DNA]</scope>
    <source>
        <strain evidence="8">NRRL Y-12698</strain>
    </source>
</reference>
<evidence type="ECO:0000256" key="1">
    <source>
        <dbReference type="ARBA" id="ARBA00010638"/>
    </source>
</evidence>
<dbReference type="GO" id="GO:0035999">
    <property type="term" value="P:tetrahydrofolate interconversion"/>
    <property type="evidence" value="ECO:0007669"/>
    <property type="project" value="TreeGrafter"/>
</dbReference>
<dbReference type="InterPro" id="IPR037171">
    <property type="entry name" value="NagB/RpiA_transferase-like"/>
</dbReference>
<dbReference type="GO" id="GO:0005524">
    <property type="term" value="F:ATP binding"/>
    <property type="evidence" value="ECO:0007669"/>
    <property type="project" value="UniProtKB-KW"/>
</dbReference>
<dbReference type="EC" id="6.3.3.2" evidence="5"/>
<dbReference type="Gene3D" id="3.40.50.10420">
    <property type="entry name" value="NagB/RpiA/CoA transferase-like"/>
    <property type="match status" value="1"/>
</dbReference>
<dbReference type="PANTHER" id="PTHR23407:SF1">
    <property type="entry name" value="5-FORMYLTETRAHYDROFOLATE CYCLO-LIGASE"/>
    <property type="match status" value="1"/>
</dbReference>
<dbReference type="InterPro" id="IPR002698">
    <property type="entry name" value="FTHF_cligase"/>
</dbReference>
<dbReference type="AlphaFoldDB" id="A0A1E3QP86"/>
<comment type="similarity">
    <text evidence="1">Belongs to the 5-formyltetrahydrofolate cyclo-ligase family.</text>
</comment>
<evidence type="ECO:0000313" key="7">
    <source>
        <dbReference type="EMBL" id="ODQ79495.1"/>
    </source>
</evidence>
<evidence type="ECO:0000313" key="8">
    <source>
        <dbReference type="Proteomes" id="UP000094336"/>
    </source>
</evidence>
<dbReference type="GO" id="GO:0030272">
    <property type="term" value="F:5-formyltetrahydrofolate cyclo-ligase activity"/>
    <property type="evidence" value="ECO:0007669"/>
    <property type="project" value="UniProtKB-EC"/>
</dbReference>
<dbReference type="EMBL" id="KV454432">
    <property type="protein sequence ID" value="ODQ79495.1"/>
    <property type="molecule type" value="Genomic_DNA"/>
</dbReference>
<keyword evidence="8" id="KW-1185">Reference proteome</keyword>
<feature type="binding site" evidence="6">
    <location>
        <begin position="105"/>
        <end position="113"/>
    </location>
    <ligand>
        <name>ATP</name>
        <dbReference type="ChEBI" id="CHEBI:30616"/>
    </ligand>
</feature>
<dbReference type="STRING" id="984486.A0A1E3QP86"/>
<sequence length="166" mass="18578">MPHSEIQTMPLVQNCFADGKKVFLPRCTALKAGMAPRFAKQKAFMEMIRMPNVSSVQTLTPHGPYKLLEPTEGQGFFSTLEMPADTGTVDLIILPGVAFTKKLQRMGHGAGFYDDFIKRYRELPLVQGRLLQLVAVGLKEQLVESIPVEEHDETLDGLVIDGQWFE</sequence>
<keyword evidence="2 6" id="KW-0547">Nucleotide-binding</keyword>
<dbReference type="InterPro" id="IPR024185">
    <property type="entry name" value="FTHF_cligase-like_sf"/>
</dbReference>
<dbReference type="Proteomes" id="UP000094336">
    <property type="component" value="Unassembled WGS sequence"/>
</dbReference>
<gene>
    <name evidence="7" type="ORF">BABINDRAFT_37219</name>
</gene>
<dbReference type="GeneID" id="30149662"/>
<comment type="catalytic activity">
    <reaction evidence="4">
        <text>(6S)-5-formyl-5,6,7,8-tetrahydrofolate + ATP = (6R)-5,10-methenyltetrahydrofolate + ADP + phosphate</text>
        <dbReference type="Rhea" id="RHEA:10488"/>
        <dbReference type="ChEBI" id="CHEBI:30616"/>
        <dbReference type="ChEBI" id="CHEBI:43474"/>
        <dbReference type="ChEBI" id="CHEBI:57455"/>
        <dbReference type="ChEBI" id="CHEBI:57457"/>
        <dbReference type="ChEBI" id="CHEBI:456216"/>
        <dbReference type="EC" id="6.3.3.2"/>
    </reaction>
</comment>
<dbReference type="GO" id="GO:0005739">
    <property type="term" value="C:mitochondrion"/>
    <property type="evidence" value="ECO:0007669"/>
    <property type="project" value="TreeGrafter"/>
</dbReference>
<dbReference type="RefSeq" id="XP_018984823.1">
    <property type="nucleotide sequence ID" value="XM_019131809.1"/>
</dbReference>
<dbReference type="GO" id="GO:0009396">
    <property type="term" value="P:folic acid-containing compound biosynthetic process"/>
    <property type="evidence" value="ECO:0007669"/>
    <property type="project" value="EnsemblFungi"/>
</dbReference>
<evidence type="ECO:0000256" key="3">
    <source>
        <dbReference type="ARBA" id="ARBA00022840"/>
    </source>
</evidence>
<dbReference type="PIRSF" id="PIRSF006806">
    <property type="entry name" value="FTHF_cligase"/>
    <property type="match status" value="1"/>
</dbReference>
<proteinExistence type="inferred from homology"/>
<dbReference type="Pfam" id="PF01812">
    <property type="entry name" value="5-FTHF_cyc-lig"/>
    <property type="match status" value="1"/>
</dbReference>
<accession>A0A1E3QP86</accession>
<evidence type="ECO:0000256" key="2">
    <source>
        <dbReference type="ARBA" id="ARBA00022741"/>
    </source>
</evidence>
<evidence type="ECO:0000256" key="6">
    <source>
        <dbReference type="PIRSR" id="PIRSR006806-1"/>
    </source>
</evidence>
<evidence type="ECO:0000256" key="4">
    <source>
        <dbReference type="ARBA" id="ARBA00036539"/>
    </source>
</evidence>
<dbReference type="OrthoDB" id="2015992at2759"/>
<evidence type="ECO:0000256" key="5">
    <source>
        <dbReference type="ARBA" id="ARBA00038966"/>
    </source>
</evidence>
<dbReference type="SUPFAM" id="SSF100950">
    <property type="entry name" value="NagB/RpiA/CoA transferase-like"/>
    <property type="match status" value="1"/>
</dbReference>